<evidence type="ECO:0000256" key="1">
    <source>
        <dbReference type="SAM" id="MobiDB-lite"/>
    </source>
</evidence>
<reference evidence="2 3" key="1">
    <citation type="submission" date="2016-10" db="EMBL/GenBank/DDBJ databases">
        <authorList>
            <person name="de Groot N.N."/>
        </authorList>
    </citation>
    <scope>NUCLEOTIDE SEQUENCE [LARGE SCALE GENOMIC DNA]</scope>
    <source>
        <strain evidence="2 3">DSM 44993</strain>
    </source>
</reference>
<sequence length="72" mass="7505">MLRKSRNPVVANVHYAKAVPEVKFNAVEPGCTNTEIGTGNGGGRPAGVSAKVVGPDGPTGTFQEEEADQLPW</sequence>
<accession>A0A1H8V324</accession>
<name>A0A1H8V324_9PSEU</name>
<protein>
    <submittedName>
        <fullName evidence="2">Uncharacterized protein</fullName>
    </submittedName>
</protein>
<dbReference type="Proteomes" id="UP000198582">
    <property type="component" value="Unassembled WGS sequence"/>
</dbReference>
<proteinExistence type="predicted"/>
<dbReference type="EMBL" id="FOEF01000003">
    <property type="protein sequence ID" value="SEP09627.1"/>
    <property type="molecule type" value="Genomic_DNA"/>
</dbReference>
<organism evidence="2 3">
    <name type="scientific">Amycolatopsis saalfeldensis</name>
    <dbReference type="NCBI Taxonomy" id="394193"/>
    <lineage>
        <taxon>Bacteria</taxon>
        <taxon>Bacillati</taxon>
        <taxon>Actinomycetota</taxon>
        <taxon>Actinomycetes</taxon>
        <taxon>Pseudonocardiales</taxon>
        <taxon>Pseudonocardiaceae</taxon>
        <taxon>Amycolatopsis</taxon>
    </lineage>
</organism>
<feature type="compositionally biased region" description="Acidic residues" evidence="1">
    <location>
        <begin position="63"/>
        <end position="72"/>
    </location>
</feature>
<evidence type="ECO:0000313" key="2">
    <source>
        <dbReference type="EMBL" id="SEP09627.1"/>
    </source>
</evidence>
<keyword evidence="3" id="KW-1185">Reference proteome</keyword>
<dbReference type="AlphaFoldDB" id="A0A1H8V324"/>
<dbReference type="STRING" id="394193.SAMN04489732_103611"/>
<evidence type="ECO:0000313" key="3">
    <source>
        <dbReference type="Proteomes" id="UP000198582"/>
    </source>
</evidence>
<gene>
    <name evidence="2" type="ORF">SAMN04489732_103611</name>
</gene>
<feature type="region of interest" description="Disordered" evidence="1">
    <location>
        <begin position="35"/>
        <end position="72"/>
    </location>
</feature>